<feature type="transmembrane region" description="Helical" evidence="7">
    <location>
        <begin position="508"/>
        <end position="528"/>
    </location>
</feature>
<sequence length="652" mass="72511">MGASQQHEPDLHHGDHVDPAIDIDTRDTHLHSSHDHETDDTSVLTAIHDNDSPHHRLLDTSPELNTDSWSDTSSTSDEDAPLSPPPAGESESESEKPVTWASLPKKGQLAILTIARLSEPLTQTSLQAYLFYQLRSFDPSLPESTIAKQAGLLQGSFTAMQFLTAVFWGRLADTEWMGRKRVLLIGLLGTCISCLGFGFSRSFAAAAVFRTLGGALNSNVGVMRTMISEIIEEKKYQSRAFLLLPMCFNIGVIIGPVLGGLLADPLKNYPHLFGPGSIFGGKNGVWWMERWPFALPNLISAIFIFISWASVFLGLDEVRLRSDIHVQYEILSELQTHEFGRYRSDWGRKLGRRLVRLFRRRKYRHYHRISEHPDYDDDDADRASLYLAESVTSRSLPSTPLRARHAFPAHQKRPGFRQIWTRNVVLTLGVQFLLAFHTSAFNSLTFIFLPNPRAPPEQQQSFFRFGGGLGLPSSRVGMATAIIGFIGLPLQIFIYPRIQSHLGTLTSFRTFLPFSPLAYALMPFLVLIPYRPYLVWPAFTVVVALQVVSRTFALPAAVILVNNCVTDASILGTIHGVAQSISSAARTAGPLLGGWGLGLGLEYNLVGGVWWALAVEALLGWVLLGTIYEGRGIDRKKAREELEGVEEDVERR</sequence>
<dbReference type="InterPro" id="IPR001958">
    <property type="entry name" value="Tet-R_TetA/multi-R_MdtG-like"/>
</dbReference>
<reference evidence="9 10" key="1">
    <citation type="submission" date="2024-07" db="EMBL/GenBank/DDBJ databases">
        <title>Section-level genome sequencing and comparative genomics of Aspergillus sections Usti and Cavernicolus.</title>
        <authorList>
            <consortium name="Lawrence Berkeley National Laboratory"/>
            <person name="Nybo J.L."/>
            <person name="Vesth T.C."/>
            <person name="Theobald S."/>
            <person name="Frisvad J.C."/>
            <person name="Larsen T.O."/>
            <person name="Kjaerboelling I."/>
            <person name="Rothschild-Mancinelli K."/>
            <person name="Lyhne E.K."/>
            <person name="Kogle M.E."/>
            <person name="Barry K."/>
            <person name="Clum A."/>
            <person name="Na H."/>
            <person name="Ledsgaard L."/>
            <person name="Lin J."/>
            <person name="Lipzen A."/>
            <person name="Kuo A."/>
            <person name="Riley R."/>
            <person name="Mondo S."/>
            <person name="Labutti K."/>
            <person name="Haridas S."/>
            <person name="Pangalinan J."/>
            <person name="Salamov A.A."/>
            <person name="Simmons B.A."/>
            <person name="Magnuson J.K."/>
            <person name="Chen J."/>
            <person name="Drula E."/>
            <person name="Henrissat B."/>
            <person name="Wiebenga A."/>
            <person name="Lubbers R.J."/>
            <person name="Gomes A.C."/>
            <person name="Makela M.R."/>
            <person name="Stajich J."/>
            <person name="Grigoriev I.V."/>
            <person name="Mortensen U.H."/>
            <person name="De Vries R.P."/>
            <person name="Baker S.E."/>
            <person name="Andersen M.R."/>
        </authorList>
    </citation>
    <scope>NUCLEOTIDE SEQUENCE [LARGE SCALE GENOMIC DNA]</scope>
    <source>
        <strain evidence="9 10">CBS 123904</strain>
    </source>
</reference>
<keyword evidence="2" id="KW-0813">Transport</keyword>
<dbReference type="PANTHER" id="PTHR23504:SF6">
    <property type="entry name" value="MULTIDRUG TRANSPORTER, PUTATIVE (AFU_ORTHOLOGUE AFUA_4G08740)-RELATED"/>
    <property type="match status" value="1"/>
</dbReference>
<evidence type="ECO:0000256" key="7">
    <source>
        <dbReference type="SAM" id="Phobius"/>
    </source>
</evidence>
<feature type="transmembrane region" description="Helical" evidence="7">
    <location>
        <begin position="424"/>
        <end position="449"/>
    </location>
</feature>
<feature type="domain" description="Major facilitator superfamily (MFS) profile" evidence="8">
    <location>
        <begin position="108"/>
        <end position="632"/>
    </location>
</feature>
<evidence type="ECO:0000256" key="4">
    <source>
        <dbReference type="ARBA" id="ARBA00022989"/>
    </source>
</evidence>
<evidence type="ECO:0000313" key="10">
    <source>
        <dbReference type="Proteomes" id="UP001610446"/>
    </source>
</evidence>
<dbReference type="Proteomes" id="UP001610446">
    <property type="component" value="Unassembled WGS sequence"/>
</dbReference>
<evidence type="ECO:0000256" key="2">
    <source>
        <dbReference type="ARBA" id="ARBA00022448"/>
    </source>
</evidence>
<accession>A0ABR4JNN6</accession>
<name>A0ABR4JNN6_9EURO</name>
<keyword evidence="10" id="KW-1185">Reference proteome</keyword>
<evidence type="ECO:0000256" key="3">
    <source>
        <dbReference type="ARBA" id="ARBA00022692"/>
    </source>
</evidence>
<feature type="compositionally biased region" description="Low complexity" evidence="6">
    <location>
        <begin position="66"/>
        <end position="75"/>
    </location>
</feature>
<feature type="transmembrane region" description="Helical" evidence="7">
    <location>
        <begin position="242"/>
        <end position="263"/>
    </location>
</feature>
<dbReference type="PANTHER" id="PTHR23504">
    <property type="entry name" value="MAJOR FACILITATOR SUPERFAMILY DOMAIN-CONTAINING PROTEIN 10"/>
    <property type="match status" value="1"/>
</dbReference>
<protein>
    <submittedName>
        <fullName evidence="9">Major facilitator superfamily domain-containing protein</fullName>
    </submittedName>
</protein>
<feature type="compositionally biased region" description="Basic and acidic residues" evidence="6">
    <location>
        <begin position="7"/>
        <end position="39"/>
    </location>
</feature>
<evidence type="ECO:0000259" key="8">
    <source>
        <dbReference type="PROSITE" id="PS50850"/>
    </source>
</evidence>
<feature type="transmembrane region" description="Helical" evidence="7">
    <location>
        <begin position="608"/>
        <end position="628"/>
    </location>
</feature>
<dbReference type="InterPro" id="IPR020846">
    <property type="entry name" value="MFS_dom"/>
</dbReference>
<keyword evidence="4 7" id="KW-1133">Transmembrane helix</keyword>
<dbReference type="InterPro" id="IPR011701">
    <property type="entry name" value="MFS"/>
</dbReference>
<dbReference type="PROSITE" id="PS50850">
    <property type="entry name" value="MFS"/>
    <property type="match status" value="1"/>
</dbReference>
<evidence type="ECO:0000313" key="9">
    <source>
        <dbReference type="EMBL" id="KAL2841259.1"/>
    </source>
</evidence>
<dbReference type="Gene3D" id="1.20.1250.20">
    <property type="entry name" value="MFS general substrate transporter like domains"/>
    <property type="match status" value="2"/>
</dbReference>
<dbReference type="SUPFAM" id="SSF103473">
    <property type="entry name" value="MFS general substrate transporter"/>
    <property type="match status" value="1"/>
</dbReference>
<gene>
    <name evidence="9" type="ORF">BJY01DRAFT_13205</name>
</gene>
<comment type="subcellular location">
    <subcellularLocation>
        <location evidence="1">Membrane</location>
        <topology evidence="1">Multi-pass membrane protein</topology>
    </subcellularLocation>
</comment>
<dbReference type="EMBL" id="JBFXLU010000111">
    <property type="protein sequence ID" value="KAL2841259.1"/>
    <property type="molecule type" value="Genomic_DNA"/>
</dbReference>
<feature type="transmembrane region" description="Helical" evidence="7">
    <location>
        <begin position="151"/>
        <end position="169"/>
    </location>
</feature>
<feature type="transmembrane region" description="Helical" evidence="7">
    <location>
        <begin position="476"/>
        <end position="496"/>
    </location>
</feature>
<dbReference type="Pfam" id="PF07690">
    <property type="entry name" value="MFS_1"/>
    <property type="match status" value="1"/>
</dbReference>
<dbReference type="PRINTS" id="PR01035">
    <property type="entry name" value="TCRTETA"/>
</dbReference>
<feature type="compositionally biased region" description="Basic and acidic residues" evidence="6">
    <location>
        <begin position="48"/>
        <end position="58"/>
    </location>
</feature>
<organism evidence="9 10">
    <name type="scientific">Aspergillus pseudoustus</name>
    <dbReference type="NCBI Taxonomy" id="1810923"/>
    <lineage>
        <taxon>Eukaryota</taxon>
        <taxon>Fungi</taxon>
        <taxon>Dikarya</taxon>
        <taxon>Ascomycota</taxon>
        <taxon>Pezizomycotina</taxon>
        <taxon>Eurotiomycetes</taxon>
        <taxon>Eurotiomycetidae</taxon>
        <taxon>Eurotiales</taxon>
        <taxon>Aspergillaceae</taxon>
        <taxon>Aspergillus</taxon>
        <taxon>Aspergillus subgen. Nidulantes</taxon>
    </lineage>
</organism>
<comment type="caution">
    <text evidence="9">The sequence shown here is derived from an EMBL/GenBank/DDBJ whole genome shotgun (WGS) entry which is preliminary data.</text>
</comment>
<feature type="transmembrane region" description="Helical" evidence="7">
    <location>
        <begin position="181"/>
        <end position="199"/>
    </location>
</feature>
<evidence type="ECO:0000256" key="5">
    <source>
        <dbReference type="ARBA" id="ARBA00023136"/>
    </source>
</evidence>
<evidence type="ECO:0000256" key="6">
    <source>
        <dbReference type="SAM" id="MobiDB-lite"/>
    </source>
</evidence>
<feature type="region of interest" description="Disordered" evidence="6">
    <location>
        <begin position="1"/>
        <end position="100"/>
    </location>
</feature>
<feature type="transmembrane region" description="Helical" evidence="7">
    <location>
        <begin position="293"/>
        <end position="315"/>
    </location>
</feature>
<evidence type="ECO:0000256" key="1">
    <source>
        <dbReference type="ARBA" id="ARBA00004141"/>
    </source>
</evidence>
<keyword evidence="5 7" id="KW-0472">Membrane</keyword>
<keyword evidence="3 7" id="KW-0812">Transmembrane</keyword>
<dbReference type="InterPro" id="IPR036259">
    <property type="entry name" value="MFS_trans_sf"/>
</dbReference>
<proteinExistence type="predicted"/>